<feature type="domain" description="DDE Tnp4" evidence="8">
    <location>
        <begin position="103"/>
        <end position="257"/>
    </location>
</feature>
<evidence type="ECO:0000313" key="9">
    <source>
        <dbReference type="EMBL" id="KAJ8951482.1"/>
    </source>
</evidence>
<evidence type="ECO:0000256" key="6">
    <source>
        <dbReference type="ARBA" id="ARBA00022801"/>
    </source>
</evidence>
<dbReference type="PANTHER" id="PTHR22930">
    <property type="match status" value="1"/>
</dbReference>
<dbReference type="Pfam" id="PF13359">
    <property type="entry name" value="DDE_Tnp_4"/>
    <property type="match status" value="1"/>
</dbReference>
<dbReference type="GO" id="GO:0016787">
    <property type="term" value="F:hydrolase activity"/>
    <property type="evidence" value="ECO:0007669"/>
    <property type="project" value="UniProtKB-KW"/>
</dbReference>
<dbReference type="GO" id="GO:0004518">
    <property type="term" value="F:nuclease activity"/>
    <property type="evidence" value="ECO:0007669"/>
    <property type="project" value="UniProtKB-KW"/>
</dbReference>
<dbReference type="GO" id="GO:0005634">
    <property type="term" value="C:nucleus"/>
    <property type="evidence" value="ECO:0007669"/>
    <property type="project" value="UniProtKB-SubCell"/>
</dbReference>
<keyword evidence="6" id="KW-0378">Hydrolase</keyword>
<keyword evidence="5" id="KW-0479">Metal-binding</keyword>
<evidence type="ECO:0000259" key="8">
    <source>
        <dbReference type="Pfam" id="PF13359"/>
    </source>
</evidence>
<protein>
    <recommendedName>
        <fullName evidence="8">DDE Tnp4 domain-containing protein</fullName>
    </recommendedName>
</protein>
<dbReference type="EMBL" id="JAPWTK010000083">
    <property type="protein sequence ID" value="KAJ8951482.1"/>
    <property type="molecule type" value="Genomic_DNA"/>
</dbReference>
<dbReference type="PANTHER" id="PTHR22930:SF85">
    <property type="entry name" value="GH03217P-RELATED"/>
    <property type="match status" value="1"/>
</dbReference>
<keyword evidence="10" id="KW-1185">Reference proteome</keyword>
<dbReference type="InterPro" id="IPR027806">
    <property type="entry name" value="HARBI1_dom"/>
</dbReference>
<evidence type="ECO:0000256" key="7">
    <source>
        <dbReference type="ARBA" id="ARBA00023242"/>
    </source>
</evidence>
<reference evidence="9" key="1">
    <citation type="journal article" date="2023" name="Insect Mol. Biol.">
        <title>Genome sequencing provides insights into the evolution of gene families encoding plant cell wall-degrading enzymes in longhorned beetles.</title>
        <authorList>
            <person name="Shin N.R."/>
            <person name="Okamura Y."/>
            <person name="Kirsch R."/>
            <person name="Pauchet Y."/>
        </authorList>
    </citation>
    <scope>NUCLEOTIDE SEQUENCE</scope>
    <source>
        <strain evidence="9">AMC_N1</strain>
    </source>
</reference>
<dbReference type="Proteomes" id="UP001162162">
    <property type="component" value="Unassembled WGS sequence"/>
</dbReference>
<evidence type="ECO:0000256" key="4">
    <source>
        <dbReference type="ARBA" id="ARBA00022722"/>
    </source>
</evidence>
<comment type="caution">
    <text evidence="9">The sequence shown here is derived from an EMBL/GenBank/DDBJ whole genome shotgun (WGS) entry which is preliminary data.</text>
</comment>
<organism evidence="9 10">
    <name type="scientific">Aromia moschata</name>
    <dbReference type="NCBI Taxonomy" id="1265417"/>
    <lineage>
        <taxon>Eukaryota</taxon>
        <taxon>Metazoa</taxon>
        <taxon>Ecdysozoa</taxon>
        <taxon>Arthropoda</taxon>
        <taxon>Hexapoda</taxon>
        <taxon>Insecta</taxon>
        <taxon>Pterygota</taxon>
        <taxon>Neoptera</taxon>
        <taxon>Endopterygota</taxon>
        <taxon>Coleoptera</taxon>
        <taxon>Polyphaga</taxon>
        <taxon>Cucujiformia</taxon>
        <taxon>Chrysomeloidea</taxon>
        <taxon>Cerambycidae</taxon>
        <taxon>Cerambycinae</taxon>
        <taxon>Callichromatini</taxon>
        <taxon>Aromia</taxon>
    </lineage>
</organism>
<gene>
    <name evidence="9" type="ORF">NQ318_000176</name>
</gene>
<comment type="subcellular location">
    <subcellularLocation>
        <location evidence="2">Nucleus</location>
    </subcellularLocation>
</comment>
<evidence type="ECO:0000313" key="10">
    <source>
        <dbReference type="Proteomes" id="UP001162162"/>
    </source>
</evidence>
<comment type="cofactor">
    <cofactor evidence="1">
        <name>a divalent metal cation</name>
        <dbReference type="ChEBI" id="CHEBI:60240"/>
    </cofactor>
</comment>
<proteinExistence type="inferred from homology"/>
<evidence type="ECO:0000256" key="1">
    <source>
        <dbReference type="ARBA" id="ARBA00001968"/>
    </source>
</evidence>
<sequence length="318" mass="35947">MSFVQHFRMKRTTFQHILALIGNKIGVKKRCLSERAQLQLALSLDNQIKITNRTALSSIKGVTQALLTLAPSIISWPSGEDFDNVRKGFNELGLPGAIGILGSTHIRTLQSIRKGEEYIFKESFSNVILQAVCDHNLKFTHCYLREGGLGQNATVLQKSELWKFMNKDSEAKFPDDTYIIGDKTYPCLLQLITPYEAIGNLSAEERQFNNLLSLKGNGIANAFNLLQERFRCLKGILDLKNTTWARKYIIACCVLHNICIMLDDVMEIDGSLYWHNSSYEVEADTKNINGLLLTLGVQKRDEMCTKLFNNSCKQILNC</sequence>
<evidence type="ECO:0000256" key="2">
    <source>
        <dbReference type="ARBA" id="ARBA00004123"/>
    </source>
</evidence>
<keyword evidence="4" id="KW-0540">Nuclease</keyword>
<keyword evidence="7" id="KW-0539">Nucleus</keyword>
<dbReference type="InterPro" id="IPR045249">
    <property type="entry name" value="HARBI1-like"/>
</dbReference>
<accession>A0AAV8YKH0</accession>
<evidence type="ECO:0000256" key="5">
    <source>
        <dbReference type="ARBA" id="ARBA00022723"/>
    </source>
</evidence>
<dbReference type="AlphaFoldDB" id="A0AAV8YKH0"/>
<comment type="similarity">
    <text evidence="3">Belongs to the HARBI1 family.</text>
</comment>
<evidence type="ECO:0000256" key="3">
    <source>
        <dbReference type="ARBA" id="ARBA00006958"/>
    </source>
</evidence>
<dbReference type="GO" id="GO:0046872">
    <property type="term" value="F:metal ion binding"/>
    <property type="evidence" value="ECO:0007669"/>
    <property type="project" value="UniProtKB-KW"/>
</dbReference>
<name>A0AAV8YKH0_9CUCU</name>